<comment type="cofactor">
    <cofactor evidence="10">
        <name>Mg(2+)</name>
        <dbReference type="ChEBI" id="CHEBI:18420"/>
    </cofactor>
    <text evidence="10">Magnesium is required for nucleotidyltransferase activity.</text>
</comment>
<dbReference type="InterPro" id="IPR002646">
    <property type="entry name" value="PolA_pol_head_dom"/>
</dbReference>
<dbReference type="GO" id="GO:0042245">
    <property type="term" value="P:RNA repair"/>
    <property type="evidence" value="ECO:0007669"/>
    <property type="project" value="UniProtKB-KW"/>
</dbReference>
<evidence type="ECO:0000313" key="13">
    <source>
        <dbReference type="Proteomes" id="UP000886829"/>
    </source>
</evidence>
<name>A0A9D1WC24_9GAMM</name>
<dbReference type="PANTHER" id="PTHR47545">
    <property type="entry name" value="MULTIFUNCTIONAL CCA PROTEIN"/>
    <property type="match status" value="1"/>
</dbReference>
<dbReference type="GO" id="GO:0004810">
    <property type="term" value="F:CCA tRNA nucleotidyltransferase activity"/>
    <property type="evidence" value="ECO:0007669"/>
    <property type="project" value="UniProtKB-UniRule"/>
</dbReference>
<keyword evidence="6 10" id="KW-0692">RNA repair</keyword>
<evidence type="ECO:0000256" key="9">
    <source>
        <dbReference type="ARBA" id="ARBA00022884"/>
    </source>
</evidence>
<dbReference type="InterPro" id="IPR006674">
    <property type="entry name" value="HD_domain"/>
</dbReference>
<gene>
    <name evidence="10" type="primary">cca</name>
    <name evidence="12" type="ORF">H9850_03050</name>
</gene>
<dbReference type="SUPFAM" id="SSF81891">
    <property type="entry name" value="Poly A polymerase C-terminal region-like"/>
    <property type="match status" value="1"/>
</dbReference>
<keyword evidence="2 10" id="KW-0819">tRNA processing</keyword>
<comment type="cofactor">
    <cofactor evidence="10">
        <name>Ni(2+)</name>
        <dbReference type="ChEBI" id="CHEBI:49786"/>
    </cofactor>
    <text evidence="10">Nickel for phosphatase activity.</text>
</comment>
<evidence type="ECO:0000256" key="6">
    <source>
        <dbReference type="ARBA" id="ARBA00022800"/>
    </source>
</evidence>
<evidence type="ECO:0000256" key="8">
    <source>
        <dbReference type="ARBA" id="ARBA00022842"/>
    </source>
</evidence>
<feature type="domain" description="HD" evidence="11">
    <location>
        <begin position="228"/>
        <end position="329"/>
    </location>
</feature>
<evidence type="ECO:0000256" key="2">
    <source>
        <dbReference type="ARBA" id="ARBA00022694"/>
    </source>
</evidence>
<evidence type="ECO:0000256" key="7">
    <source>
        <dbReference type="ARBA" id="ARBA00022840"/>
    </source>
</evidence>
<keyword evidence="3 10" id="KW-0548">Nucleotidyltransferase</keyword>
<keyword evidence="10" id="KW-0511">Multifunctional enzyme</keyword>
<protein>
    <recommendedName>
        <fullName evidence="10">Multifunctional CCA protein</fullName>
    </recommendedName>
    <domain>
        <recommendedName>
            <fullName evidence="10">CCA-adding enzyme</fullName>
            <ecNumber evidence="10">2.7.7.72</ecNumber>
        </recommendedName>
        <alternativeName>
            <fullName evidence="10">CCA tRNA nucleotidyltransferase</fullName>
        </alternativeName>
        <alternativeName>
            <fullName evidence="10">tRNA CCA-pyrophosphorylase</fullName>
        </alternativeName>
        <alternativeName>
            <fullName evidence="10">tRNA adenylyl-/cytidylyl-transferase</fullName>
        </alternativeName>
        <alternativeName>
            <fullName evidence="10">tRNA nucleotidyltransferase</fullName>
        </alternativeName>
        <alternativeName>
            <fullName evidence="10">tRNA-NT</fullName>
        </alternativeName>
    </domain>
    <domain>
        <recommendedName>
            <fullName evidence="10">2'-nucleotidase</fullName>
            <ecNumber evidence="10">3.1.3.-</ecNumber>
        </recommendedName>
    </domain>
    <domain>
        <recommendedName>
            <fullName evidence="10">2',3'-cyclic phosphodiesterase</fullName>
            <ecNumber evidence="10">3.1.4.-</ecNumber>
        </recommendedName>
    </domain>
    <domain>
        <recommendedName>
            <fullName evidence="10">Phosphatase</fullName>
        </recommendedName>
    </domain>
</protein>
<dbReference type="EC" id="2.7.7.72" evidence="10"/>
<comment type="subunit">
    <text evidence="10">Monomer. Can also form homodimers and oligomers.</text>
</comment>
<dbReference type="NCBIfam" id="NF008137">
    <property type="entry name" value="PRK10885.1"/>
    <property type="match status" value="1"/>
</dbReference>
<dbReference type="InterPro" id="IPR012006">
    <property type="entry name" value="CCA_bact"/>
</dbReference>
<evidence type="ECO:0000259" key="11">
    <source>
        <dbReference type="PROSITE" id="PS51831"/>
    </source>
</evidence>
<feature type="binding site" evidence="10">
    <location>
        <position position="137"/>
    </location>
    <ligand>
        <name>CTP</name>
        <dbReference type="ChEBI" id="CHEBI:37563"/>
    </ligand>
</feature>
<dbReference type="CDD" id="cd05398">
    <property type="entry name" value="NT_ClassII-CCAase"/>
    <property type="match status" value="1"/>
</dbReference>
<feature type="binding site" evidence="10">
    <location>
        <position position="140"/>
    </location>
    <ligand>
        <name>CTP</name>
        <dbReference type="ChEBI" id="CHEBI:37563"/>
    </ligand>
</feature>
<feature type="binding site" evidence="10">
    <location>
        <position position="21"/>
    </location>
    <ligand>
        <name>Mg(2+)</name>
        <dbReference type="ChEBI" id="CHEBI:18420"/>
    </ligand>
</feature>
<dbReference type="GO" id="GO:0000049">
    <property type="term" value="F:tRNA binding"/>
    <property type="evidence" value="ECO:0007669"/>
    <property type="project" value="UniProtKB-UniRule"/>
</dbReference>
<dbReference type="GO" id="GO:0005524">
    <property type="term" value="F:ATP binding"/>
    <property type="evidence" value="ECO:0007669"/>
    <property type="project" value="UniProtKB-UniRule"/>
</dbReference>
<keyword evidence="5 10" id="KW-0547">Nucleotide-binding</keyword>
<dbReference type="HAMAP" id="MF_01261">
    <property type="entry name" value="CCA_bact_type1"/>
    <property type="match status" value="1"/>
</dbReference>
<dbReference type="GO" id="GO:0016791">
    <property type="term" value="F:phosphatase activity"/>
    <property type="evidence" value="ECO:0007669"/>
    <property type="project" value="UniProtKB-UniRule"/>
</dbReference>
<organism evidence="12 13">
    <name type="scientific">Candidatus Anaerobiospirillum pullistercoris</name>
    <dbReference type="NCBI Taxonomy" id="2838452"/>
    <lineage>
        <taxon>Bacteria</taxon>
        <taxon>Pseudomonadati</taxon>
        <taxon>Pseudomonadota</taxon>
        <taxon>Gammaproteobacteria</taxon>
        <taxon>Aeromonadales</taxon>
        <taxon>Succinivibrionaceae</taxon>
        <taxon>Anaerobiospirillum</taxon>
    </lineage>
</organism>
<keyword evidence="10 12" id="KW-0378">Hydrolase</keyword>
<dbReference type="PROSITE" id="PS51831">
    <property type="entry name" value="HD"/>
    <property type="match status" value="1"/>
</dbReference>
<feature type="binding site" evidence="10">
    <location>
        <position position="23"/>
    </location>
    <ligand>
        <name>Mg(2+)</name>
        <dbReference type="ChEBI" id="CHEBI:18420"/>
    </ligand>
</feature>
<comment type="function">
    <text evidence="10">Catalyzes the addition and repair of the essential 3'-terminal CCA sequence in tRNAs without using a nucleic acid template. Adds these three nucleotides in the order of C, C, and A to the tRNA nucleotide-73, using CTP and ATP as substrates and producing inorganic pyrophosphate. tRNA 3'-terminal CCA addition is required both for tRNA processing and repair. Also involved in tRNA surveillance by mediating tandem CCA addition to generate a CCACCA at the 3' terminus of unstable tRNAs. While stable tRNAs receive only 3'-terminal CCA, unstable tRNAs are marked with CCACCA and rapidly degraded.</text>
</comment>
<comment type="catalytic activity">
    <reaction evidence="10">
        <text>a tRNA with a 3' CCA end + 2 CTP + ATP = a tRNA with a 3' CCACCA end + 3 diphosphate</text>
        <dbReference type="Rhea" id="RHEA:76235"/>
        <dbReference type="Rhea" id="RHEA-COMP:10468"/>
        <dbReference type="Rhea" id="RHEA-COMP:18655"/>
        <dbReference type="ChEBI" id="CHEBI:30616"/>
        <dbReference type="ChEBI" id="CHEBI:33019"/>
        <dbReference type="ChEBI" id="CHEBI:37563"/>
        <dbReference type="ChEBI" id="CHEBI:83071"/>
        <dbReference type="ChEBI" id="CHEBI:195187"/>
    </reaction>
</comment>
<feature type="binding site" evidence="10">
    <location>
        <position position="91"/>
    </location>
    <ligand>
        <name>CTP</name>
        <dbReference type="ChEBI" id="CHEBI:37563"/>
    </ligand>
</feature>
<comment type="domain">
    <text evidence="10">Comprises two domains: an N-terminal domain containing the nucleotidyltransferase activity and a C-terminal HD domain associated with both phosphodiesterase and phosphatase activities.</text>
</comment>
<dbReference type="SUPFAM" id="SSF81301">
    <property type="entry name" value="Nucleotidyltransferase"/>
    <property type="match status" value="1"/>
</dbReference>
<dbReference type="GO" id="GO:0004112">
    <property type="term" value="F:cyclic-nucleotide phosphodiesterase activity"/>
    <property type="evidence" value="ECO:0007669"/>
    <property type="project" value="UniProtKB-UniRule"/>
</dbReference>
<dbReference type="GO" id="GO:0001680">
    <property type="term" value="P:tRNA 3'-terminal CCA addition"/>
    <property type="evidence" value="ECO:0007669"/>
    <property type="project" value="UniProtKB-UniRule"/>
</dbReference>
<feature type="binding site" evidence="10">
    <location>
        <position position="11"/>
    </location>
    <ligand>
        <name>ATP</name>
        <dbReference type="ChEBI" id="CHEBI:30616"/>
    </ligand>
</feature>
<reference evidence="12" key="1">
    <citation type="journal article" date="2021" name="PeerJ">
        <title>Extensive microbial diversity within the chicken gut microbiome revealed by metagenomics and culture.</title>
        <authorList>
            <person name="Gilroy R."/>
            <person name="Ravi A."/>
            <person name="Getino M."/>
            <person name="Pursley I."/>
            <person name="Horton D.L."/>
            <person name="Alikhan N.F."/>
            <person name="Baker D."/>
            <person name="Gharbi K."/>
            <person name="Hall N."/>
            <person name="Watson M."/>
            <person name="Adriaenssens E.M."/>
            <person name="Foster-Nyarko E."/>
            <person name="Jarju S."/>
            <person name="Secka A."/>
            <person name="Antonio M."/>
            <person name="Oren A."/>
            <person name="Chaudhuri R.R."/>
            <person name="La Ragione R."/>
            <person name="Hildebrand F."/>
            <person name="Pallen M.J."/>
        </authorList>
    </citation>
    <scope>NUCLEOTIDE SEQUENCE</scope>
    <source>
        <strain evidence="12">USASDec5-558</strain>
    </source>
</reference>
<dbReference type="InterPro" id="IPR050124">
    <property type="entry name" value="tRNA_CCA-adding_enzyme"/>
</dbReference>
<accession>A0A9D1WC24</accession>
<dbReference type="InterPro" id="IPR043519">
    <property type="entry name" value="NT_sf"/>
</dbReference>
<evidence type="ECO:0000256" key="4">
    <source>
        <dbReference type="ARBA" id="ARBA00022723"/>
    </source>
</evidence>
<dbReference type="PANTHER" id="PTHR47545:SF1">
    <property type="entry name" value="MULTIFUNCTIONAL CCA PROTEIN"/>
    <property type="match status" value="1"/>
</dbReference>
<evidence type="ECO:0000256" key="3">
    <source>
        <dbReference type="ARBA" id="ARBA00022695"/>
    </source>
</evidence>
<keyword evidence="10" id="KW-0533">Nickel</keyword>
<dbReference type="EC" id="3.1.3.-" evidence="10"/>
<keyword evidence="9 10" id="KW-0694">RNA-binding</keyword>
<feature type="binding site" evidence="10">
    <location>
        <position position="11"/>
    </location>
    <ligand>
        <name>CTP</name>
        <dbReference type="ChEBI" id="CHEBI:37563"/>
    </ligand>
</feature>
<dbReference type="PIRSF" id="PIRSF000813">
    <property type="entry name" value="CCA_bact"/>
    <property type="match status" value="1"/>
</dbReference>
<dbReference type="GO" id="GO:0000287">
    <property type="term" value="F:magnesium ion binding"/>
    <property type="evidence" value="ECO:0007669"/>
    <property type="project" value="UniProtKB-UniRule"/>
</dbReference>
<dbReference type="Gene3D" id="3.30.460.10">
    <property type="entry name" value="Beta Polymerase, domain 2"/>
    <property type="match status" value="1"/>
</dbReference>
<evidence type="ECO:0000313" key="12">
    <source>
        <dbReference type="EMBL" id="HIX56431.1"/>
    </source>
</evidence>
<dbReference type="AlphaFoldDB" id="A0A9D1WC24"/>
<evidence type="ECO:0000256" key="10">
    <source>
        <dbReference type="HAMAP-Rule" id="MF_01261"/>
    </source>
</evidence>
<keyword evidence="4 10" id="KW-0479">Metal-binding</keyword>
<dbReference type="Proteomes" id="UP000886829">
    <property type="component" value="Unassembled WGS sequence"/>
</dbReference>
<proteinExistence type="inferred from homology"/>
<comment type="miscellaneous">
    <text evidence="10">A single active site specifically recognizes both ATP and CTP and is responsible for their addition.</text>
</comment>
<comment type="similarity">
    <text evidence="10">Belongs to the tRNA nucleotidyltransferase/poly(A) polymerase family. Bacterial CCA-adding enzyme type 1 subfamily.</text>
</comment>
<keyword evidence="7 10" id="KW-0067">ATP-binding</keyword>
<keyword evidence="1 10" id="KW-0808">Transferase</keyword>
<feature type="binding site" evidence="10">
    <location>
        <position position="8"/>
    </location>
    <ligand>
        <name>ATP</name>
        <dbReference type="ChEBI" id="CHEBI:30616"/>
    </ligand>
</feature>
<feature type="binding site" evidence="10">
    <location>
        <position position="91"/>
    </location>
    <ligand>
        <name>ATP</name>
        <dbReference type="ChEBI" id="CHEBI:30616"/>
    </ligand>
</feature>
<comment type="caution">
    <text evidence="12">The sequence shown here is derived from an EMBL/GenBank/DDBJ whole genome shotgun (WGS) entry which is preliminary data.</text>
</comment>
<dbReference type="InterPro" id="IPR032828">
    <property type="entry name" value="PolyA_RNA-bd"/>
</dbReference>
<keyword evidence="8 10" id="KW-0460">Magnesium</keyword>
<evidence type="ECO:0000256" key="5">
    <source>
        <dbReference type="ARBA" id="ARBA00022741"/>
    </source>
</evidence>
<dbReference type="EC" id="3.1.4.-" evidence="10"/>
<reference evidence="12" key="2">
    <citation type="submission" date="2021-04" db="EMBL/GenBank/DDBJ databases">
        <authorList>
            <person name="Gilroy R."/>
        </authorList>
    </citation>
    <scope>NUCLEOTIDE SEQUENCE</scope>
    <source>
        <strain evidence="12">USASDec5-558</strain>
    </source>
</reference>
<sequence>MQVYLVGGAVRDHLLGIADADRDYVVVGSTPEEMLSLGYQQVGHDFPVFLHPQSKEEYALARTERKSGHGYHGFICDFSPDTTLEEDLERRDLTINAIAQDDKGKLIDPYHGIDDLHERILRHVSPAFVEDPLRVLRVARFAARFNHLGFKVAPETLDLMKEISASGELETLTPERVWTEMQKALCTPNPEIFIEILHYVGALKVILPEVEALSGVPGPARWHPEIDTLVHTMMTVHRLAQESHDPVARFAMLCHDLGKALTPKENWPHHKNHHALGLKPLENLCKRLKVPNEYYDFARLVVFYHSFVHHLYQSGAEGIVMLFNHLDAWRRPERIKPWILCCKCDFLGRKGFENRPFPRAEYFMEMFAICRTVTAQEFVQQGLKGIEIRDAMQKRRVELIETFMRTLPRTEIDDWANSQPAADSVRD</sequence>
<dbReference type="HAMAP" id="MF_01262">
    <property type="entry name" value="CCA_bact_type2"/>
    <property type="match status" value="1"/>
</dbReference>
<feature type="binding site" evidence="10">
    <location>
        <position position="8"/>
    </location>
    <ligand>
        <name>CTP</name>
        <dbReference type="ChEBI" id="CHEBI:37563"/>
    </ligand>
</feature>
<dbReference type="Pfam" id="PF12627">
    <property type="entry name" value="PolyA_pol_RNAbd"/>
    <property type="match status" value="1"/>
</dbReference>
<feature type="binding site" evidence="10">
    <location>
        <position position="140"/>
    </location>
    <ligand>
        <name>ATP</name>
        <dbReference type="ChEBI" id="CHEBI:30616"/>
    </ligand>
</feature>
<dbReference type="Gene3D" id="1.10.3090.10">
    <property type="entry name" value="cca-adding enzyme, domain 2"/>
    <property type="match status" value="1"/>
</dbReference>
<dbReference type="EMBL" id="DXEV01000058">
    <property type="protein sequence ID" value="HIX56431.1"/>
    <property type="molecule type" value="Genomic_DNA"/>
</dbReference>
<feature type="binding site" evidence="10">
    <location>
        <position position="137"/>
    </location>
    <ligand>
        <name>ATP</name>
        <dbReference type="ChEBI" id="CHEBI:30616"/>
    </ligand>
</feature>
<evidence type="ECO:0000256" key="1">
    <source>
        <dbReference type="ARBA" id="ARBA00022679"/>
    </source>
</evidence>
<dbReference type="Pfam" id="PF01743">
    <property type="entry name" value="PolyA_pol"/>
    <property type="match status" value="1"/>
</dbReference>
<comment type="catalytic activity">
    <reaction evidence="10">
        <text>a tRNA precursor + 2 CTP + ATP = a tRNA with a 3' CCA end + 3 diphosphate</text>
        <dbReference type="Rhea" id="RHEA:14433"/>
        <dbReference type="Rhea" id="RHEA-COMP:10465"/>
        <dbReference type="Rhea" id="RHEA-COMP:10468"/>
        <dbReference type="ChEBI" id="CHEBI:30616"/>
        <dbReference type="ChEBI" id="CHEBI:33019"/>
        <dbReference type="ChEBI" id="CHEBI:37563"/>
        <dbReference type="ChEBI" id="CHEBI:74896"/>
        <dbReference type="ChEBI" id="CHEBI:83071"/>
        <dbReference type="EC" id="2.7.7.72"/>
    </reaction>
</comment>